<gene>
    <name evidence="2" type="ORF">K460DRAFT_394210</name>
</gene>
<sequence>MSRPSTPFDGIALDSFIPSTDQQQLLSQAQLEGLFRSNEADQHLFSPNNNEVLHHLDSPFDNTSFTQFDSSNPSTISTPDFSTYSFGQISSAYLTPGQNSPQPYPLDIQQTHQANATPNIQDYRQRPLPIRGHTNTTFLRSAQPSPTYIRRRSLSHGDVDRLASAPPNPTFVRLQAPRVRSTTPEDTRVGPYAKHRRSASQGPGVRGRPLKPTSIPYVLSGGSFVGGMMSTRIGTPLDMLREPKSAAKLDQGSFSHKHYRSAHGLPMTLGDPIFEHMTQPDDLARSRQIIQIGAMAVVNRSTLDPRLEQENEPNKPECMLEKLQNVEQHLQEMNGDEAALKACTVIREALVQKTGNNEGVGKVEDDDEDDLEAPSKALSSAEYGLYNSAGDDSDLLAILAKENNRLDYSDGEDL</sequence>
<dbReference type="OrthoDB" id="3794317at2759"/>
<dbReference type="RefSeq" id="XP_040791927.1">
    <property type="nucleotide sequence ID" value="XM_040935983.1"/>
</dbReference>
<proteinExistence type="predicted"/>
<organism evidence="2 3">
    <name type="scientific">Cucurbitaria berberidis CBS 394.84</name>
    <dbReference type="NCBI Taxonomy" id="1168544"/>
    <lineage>
        <taxon>Eukaryota</taxon>
        <taxon>Fungi</taxon>
        <taxon>Dikarya</taxon>
        <taxon>Ascomycota</taxon>
        <taxon>Pezizomycotina</taxon>
        <taxon>Dothideomycetes</taxon>
        <taxon>Pleosporomycetidae</taxon>
        <taxon>Pleosporales</taxon>
        <taxon>Pleosporineae</taxon>
        <taxon>Cucurbitariaceae</taxon>
        <taxon>Cucurbitaria</taxon>
    </lineage>
</organism>
<dbReference type="AlphaFoldDB" id="A0A9P4LCP1"/>
<accession>A0A9P4LCP1</accession>
<dbReference type="Proteomes" id="UP000800039">
    <property type="component" value="Unassembled WGS sequence"/>
</dbReference>
<keyword evidence="3" id="KW-1185">Reference proteome</keyword>
<feature type="region of interest" description="Disordered" evidence="1">
    <location>
        <begin position="179"/>
        <end position="212"/>
    </location>
</feature>
<evidence type="ECO:0000256" key="1">
    <source>
        <dbReference type="SAM" id="MobiDB-lite"/>
    </source>
</evidence>
<protein>
    <submittedName>
        <fullName evidence="2">Uncharacterized protein</fullName>
    </submittedName>
</protein>
<feature type="region of interest" description="Disordered" evidence="1">
    <location>
        <begin position="357"/>
        <end position="376"/>
    </location>
</feature>
<comment type="caution">
    <text evidence="2">The sequence shown here is derived from an EMBL/GenBank/DDBJ whole genome shotgun (WGS) entry which is preliminary data.</text>
</comment>
<name>A0A9P4LCP1_9PLEO</name>
<dbReference type="GeneID" id="63853234"/>
<evidence type="ECO:0000313" key="3">
    <source>
        <dbReference type="Proteomes" id="UP000800039"/>
    </source>
</evidence>
<reference evidence="2" key="1">
    <citation type="submission" date="2020-01" db="EMBL/GenBank/DDBJ databases">
        <authorList>
            <consortium name="DOE Joint Genome Institute"/>
            <person name="Haridas S."/>
            <person name="Albert R."/>
            <person name="Binder M."/>
            <person name="Bloem J."/>
            <person name="Labutti K."/>
            <person name="Salamov A."/>
            <person name="Andreopoulos B."/>
            <person name="Baker S.E."/>
            <person name="Barry K."/>
            <person name="Bills G."/>
            <person name="Bluhm B.H."/>
            <person name="Cannon C."/>
            <person name="Castanera R."/>
            <person name="Culley D.E."/>
            <person name="Daum C."/>
            <person name="Ezra D."/>
            <person name="Gonzalez J.B."/>
            <person name="Henrissat B."/>
            <person name="Kuo A."/>
            <person name="Liang C."/>
            <person name="Lipzen A."/>
            <person name="Lutzoni F."/>
            <person name="Magnuson J."/>
            <person name="Mondo S."/>
            <person name="Nolan M."/>
            <person name="Ohm R."/>
            <person name="Pangilinan J."/>
            <person name="Park H.-J."/>
            <person name="Ramirez L."/>
            <person name="Alfaro M."/>
            <person name="Sun H."/>
            <person name="Tritt A."/>
            <person name="Yoshinaga Y."/>
            <person name="Zwiers L.-H."/>
            <person name="Turgeon B.G."/>
            <person name="Goodwin S.B."/>
            <person name="Spatafora J.W."/>
            <person name="Crous P.W."/>
            <person name="Grigoriev I.V."/>
        </authorList>
    </citation>
    <scope>NUCLEOTIDE SEQUENCE</scope>
    <source>
        <strain evidence="2">CBS 394.84</strain>
    </source>
</reference>
<dbReference type="EMBL" id="ML976615">
    <property type="protein sequence ID" value="KAF1849364.1"/>
    <property type="molecule type" value="Genomic_DNA"/>
</dbReference>
<evidence type="ECO:0000313" key="2">
    <source>
        <dbReference type="EMBL" id="KAF1849364.1"/>
    </source>
</evidence>